<feature type="region of interest" description="Disordered" evidence="1">
    <location>
        <begin position="264"/>
        <end position="287"/>
    </location>
</feature>
<evidence type="ECO:0000313" key="2">
    <source>
        <dbReference type="EMBL" id="KAI5078580.1"/>
    </source>
</evidence>
<sequence>MGNKITTQREFIEERYTRPQGSFEYKDGDSKKLRRLILNGQLAPCYPGVEEYAPELDECPICFLFFPSLNRSRCCSKSVCTECYLQIKSSGYAPFTNCPFCKAPNYIVEYRGAKTAEEKYFEQAEEQKVIEAKIRIHQKEVHDEEDRLLRRGEDRPAEEEDLVSMREHAVHADNYDIQHLNQLQEPFEHDEIQLFGQHGFEEECFPEVSFCHSSGDDEIGLDMEEVMLMKAIWLSIQDQRQRNQESSIPQQTFHNNAMKEFGLRRRKGRRYSGSGDSPEIRGKTVASGSGSLLDHATFAFMAPADSGERSL</sequence>
<dbReference type="PANTHER" id="PTHR31315">
    <property type="entry name" value="PROTEIN SIP5"/>
    <property type="match status" value="1"/>
</dbReference>
<dbReference type="InterPro" id="IPR013083">
    <property type="entry name" value="Znf_RING/FYVE/PHD"/>
</dbReference>
<dbReference type="SUPFAM" id="SSF57850">
    <property type="entry name" value="RING/U-box"/>
    <property type="match status" value="1"/>
</dbReference>
<protein>
    <recommendedName>
        <fullName evidence="4">RING-type domain-containing protein</fullName>
    </recommendedName>
</protein>
<dbReference type="Proteomes" id="UP000886520">
    <property type="component" value="Chromosome 6"/>
</dbReference>
<reference evidence="2" key="1">
    <citation type="submission" date="2021-01" db="EMBL/GenBank/DDBJ databases">
        <title>Adiantum capillus-veneris genome.</title>
        <authorList>
            <person name="Fang Y."/>
            <person name="Liao Q."/>
        </authorList>
    </citation>
    <scope>NUCLEOTIDE SEQUENCE</scope>
    <source>
        <strain evidence="2">H3</strain>
        <tissue evidence="2">Leaf</tissue>
    </source>
</reference>
<name>A0A9D4ZMV2_ADICA</name>
<organism evidence="2 3">
    <name type="scientific">Adiantum capillus-veneris</name>
    <name type="common">Maidenhair fern</name>
    <dbReference type="NCBI Taxonomy" id="13818"/>
    <lineage>
        <taxon>Eukaryota</taxon>
        <taxon>Viridiplantae</taxon>
        <taxon>Streptophyta</taxon>
        <taxon>Embryophyta</taxon>
        <taxon>Tracheophyta</taxon>
        <taxon>Polypodiopsida</taxon>
        <taxon>Polypodiidae</taxon>
        <taxon>Polypodiales</taxon>
        <taxon>Pteridineae</taxon>
        <taxon>Pteridaceae</taxon>
        <taxon>Vittarioideae</taxon>
        <taxon>Adiantum</taxon>
    </lineage>
</organism>
<evidence type="ECO:0000256" key="1">
    <source>
        <dbReference type="SAM" id="MobiDB-lite"/>
    </source>
</evidence>
<dbReference type="PANTHER" id="PTHR31315:SF1">
    <property type="entry name" value="PROTEIN SIP5"/>
    <property type="match status" value="1"/>
</dbReference>
<dbReference type="Gene3D" id="3.30.40.10">
    <property type="entry name" value="Zinc/RING finger domain, C3HC4 (zinc finger)"/>
    <property type="match status" value="1"/>
</dbReference>
<comment type="caution">
    <text evidence="2">The sequence shown here is derived from an EMBL/GenBank/DDBJ whole genome shotgun (WGS) entry which is preliminary data.</text>
</comment>
<dbReference type="AlphaFoldDB" id="A0A9D4ZMV2"/>
<evidence type="ECO:0000313" key="3">
    <source>
        <dbReference type="Proteomes" id="UP000886520"/>
    </source>
</evidence>
<accession>A0A9D4ZMV2</accession>
<keyword evidence="3" id="KW-1185">Reference proteome</keyword>
<proteinExistence type="predicted"/>
<dbReference type="InterPro" id="IPR039301">
    <property type="entry name" value="Sip5/DA2"/>
</dbReference>
<evidence type="ECO:0008006" key="4">
    <source>
        <dbReference type="Google" id="ProtNLM"/>
    </source>
</evidence>
<dbReference type="OrthoDB" id="21471at2759"/>
<dbReference type="EMBL" id="JABFUD020000006">
    <property type="protein sequence ID" value="KAI5078580.1"/>
    <property type="molecule type" value="Genomic_DNA"/>
</dbReference>
<dbReference type="GO" id="GO:0005737">
    <property type="term" value="C:cytoplasm"/>
    <property type="evidence" value="ECO:0007669"/>
    <property type="project" value="TreeGrafter"/>
</dbReference>
<gene>
    <name evidence="2" type="ORF">GOP47_0006251</name>
</gene>